<organism evidence="2 3">
    <name type="scientific">Jeotgalibacillus salarius</name>
    <dbReference type="NCBI Taxonomy" id="546023"/>
    <lineage>
        <taxon>Bacteria</taxon>
        <taxon>Bacillati</taxon>
        <taxon>Bacillota</taxon>
        <taxon>Bacilli</taxon>
        <taxon>Bacillales</taxon>
        <taxon>Caryophanaceae</taxon>
        <taxon>Jeotgalibacillus</taxon>
    </lineage>
</organism>
<feature type="domain" description="HD/PDEase" evidence="1">
    <location>
        <begin position="24"/>
        <end position="138"/>
    </location>
</feature>
<keyword evidence="3" id="KW-1185">Reference proteome</keyword>
<protein>
    <submittedName>
        <fullName evidence="2">HD domain-containing protein</fullName>
    </submittedName>
</protein>
<reference evidence="2 3" key="1">
    <citation type="submission" date="2019-03" db="EMBL/GenBank/DDBJ databases">
        <authorList>
            <person name="Yang Y."/>
        </authorList>
    </citation>
    <scope>NUCLEOTIDE SEQUENCE [LARGE SCALE GENOMIC DNA]</scope>
    <source>
        <strain evidence="2 3">ASL-1</strain>
    </source>
</reference>
<dbReference type="AlphaFoldDB" id="A0A4Y8LQ12"/>
<proteinExistence type="predicted"/>
<dbReference type="Pfam" id="PF01966">
    <property type="entry name" value="HD"/>
    <property type="match status" value="1"/>
</dbReference>
<dbReference type="CDD" id="cd00077">
    <property type="entry name" value="HDc"/>
    <property type="match status" value="1"/>
</dbReference>
<dbReference type="SMART" id="SM00471">
    <property type="entry name" value="HDc"/>
    <property type="match status" value="1"/>
</dbReference>
<dbReference type="OrthoDB" id="9797344at2"/>
<dbReference type="EMBL" id="SORX01000002">
    <property type="protein sequence ID" value="TFE03027.1"/>
    <property type="molecule type" value="Genomic_DNA"/>
</dbReference>
<accession>A0A4Y8LQ12</accession>
<evidence type="ECO:0000259" key="1">
    <source>
        <dbReference type="SMART" id="SM00471"/>
    </source>
</evidence>
<dbReference type="Proteomes" id="UP000297776">
    <property type="component" value="Unassembled WGS sequence"/>
</dbReference>
<evidence type="ECO:0000313" key="3">
    <source>
        <dbReference type="Proteomes" id="UP000297776"/>
    </source>
</evidence>
<comment type="caution">
    <text evidence="2">The sequence shown here is derived from an EMBL/GenBank/DDBJ whole genome shotgun (WGS) entry which is preliminary data.</text>
</comment>
<dbReference type="SUPFAM" id="SSF109604">
    <property type="entry name" value="HD-domain/PDEase-like"/>
    <property type="match status" value="1"/>
</dbReference>
<sequence>MISISNEQLRLTKNLVIGFYQEDRTGHDWDHIMRVKNLALKIAEIEGVNNLHLIEMLSYLHDVGDNKLHSSEQKANHFLQQTIEKIGFSEREMEYILLQVKSVSYRNRGIYNGNDESKIVADADRLDAIGAIGIARAFTYGGAKSQKLHSRKNNDDTVISHFYDKLLNLKDEMHTKTAYKIALERHRFLEIFTDQFLNEWNGKK</sequence>
<evidence type="ECO:0000313" key="2">
    <source>
        <dbReference type="EMBL" id="TFE03027.1"/>
    </source>
</evidence>
<name>A0A4Y8LQ12_9BACL</name>
<dbReference type="PANTHER" id="PTHR33594">
    <property type="entry name" value="SUPERFAMILY HYDROLASE, PUTATIVE (AFU_ORTHOLOGUE AFUA_1G03035)-RELATED"/>
    <property type="match status" value="1"/>
</dbReference>
<dbReference type="InterPro" id="IPR006674">
    <property type="entry name" value="HD_domain"/>
</dbReference>
<dbReference type="InterPro" id="IPR003607">
    <property type="entry name" value="HD/PDEase_dom"/>
</dbReference>
<dbReference type="PANTHER" id="PTHR33594:SF1">
    <property type="entry name" value="HD_PDEASE DOMAIN-CONTAINING PROTEIN"/>
    <property type="match status" value="1"/>
</dbReference>
<gene>
    <name evidence="2" type="ORF">E2626_04235</name>
</gene>
<dbReference type="RefSeq" id="WP_134380009.1">
    <property type="nucleotide sequence ID" value="NZ_SORX01000002.1"/>
</dbReference>
<dbReference type="Gene3D" id="1.20.58.1910">
    <property type="match status" value="1"/>
</dbReference>
<dbReference type="Gene3D" id="1.10.472.50">
    <property type="entry name" value="HD-domain/PDEase-like"/>
    <property type="match status" value="1"/>
</dbReference>